<keyword evidence="1" id="KW-0547">Nucleotide-binding</keyword>
<dbReference type="SUPFAM" id="SSF52540">
    <property type="entry name" value="P-loop containing nucleoside triphosphate hydrolases"/>
    <property type="match status" value="1"/>
</dbReference>
<dbReference type="PROSITE" id="PS00675">
    <property type="entry name" value="SIGMA54_INTERACT_1"/>
    <property type="match status" value="1"/>
</dbReference>
<dbReference type="AlphaFoldDB" id="A0A831RKB8"/>
<dbReference type="PROSITE" id="PS50045">
    <property type="entry name" value="SIGMA54_INTERACT_4"/>
    <property type="match status" value="1"/>
</dbReference>
<dbReference type="Gene3D" id="3.40.50.300">
    <property type="entry name" value="P-loop containing nucleotide triphosphate hydrolases"/>
    <property type="match status" value="1"/>
</dbReference>
<evidence type="ECO:0000256" key="3">
    <source>
        <dbReference type="ARBA" id="ARBA00023015"/>
    </source>
</evidence>
<evidence type="ECO:0000256" key="2">
    <source>
        <dbReference type="ARBA" id="ARBA00022840"/>
    </source>
</evidence>
<dbReference type="InterPro" id="IPR025944">
    <property type="entry name" value="Sigma_54_int_dom_CS"/>
</dbReference>
<keyword evidence="5" id="KW-0804">Transcription</keyword>
<evidence type="ECO:0000256" key="5">
    <source>
        <dbReference type="ARBA" id="ARBA00023163"/>
    </source>
</evidence>
<dbReference type="PROSITE" id="PS00676">
    <property type="entry name" value="SIGMA54_INTERACT_2"/>
    <property type="match status" value="1"/>
</dbReference>
<dbReference type="PANTHER" id="PTHR32071:SF117">
    <property type="entry name" value="PTS-DEPENDENT DIHYDROXYACETONE KINASE OPERON REGULATORY PROTEIN-RELATED"/>
    <property type="match status" value="1"/>
</dbReference>
<dbReference type="InterPro" id="IPR058031">
    <property type="entry name" value="AAA_lid_NorR"/>
</dbReference>
<accession>A0A831RKB8</accession>
<dbReference type="InterPro" id="IPR002078">
    <property type="entry name" value="Sigma_54_int"/>
</dbReference>
<evidence type="ECO:0000256" key="4">
    <source>
        <dbReference type="ARBA" id="ARBA00023125"/>
    </source>
</evidence>
<dbReference type="GO" id="GO:0005524">
    <property type="term" value="F:ATP binding"/>
    <property type="evidence" value="ECO:0007669"/>
    <property type="project" value="UniProtKB-KW"/>
</dbReference>
<dbReference type="Pfam" id="PF25601">
    <property type="entry name" value="AAA_lid_14"/>
    <property type="match status" value="1"/>
</dbReference>
<dbReference type="InterPro" id="IPR025662">
    <property type="entry name" value="Sigma_54_int_dom_ATP-bd_1"/>
</dbReference>
<keyword evidence="3" id="KW-0805">Transcription regulation</keyword>
<dbReference type="FunFam" id="3.40.50.300:FF:000006">
    <property type="entry name" value="DNA-binding transcriptional regulator NtrC"/>
    <property type="match status" value="1"/>
</dbReference>
<dbReference type="Pfam" id="PF02954">
    <property type="entry name" value="HTH_8"/>
    <property type="match status" value="1"/>
</dbReference>
<dbReference type="Gene3D" id="3.40.50.2300">
    <property type="match status" value="1"/>
</dbReference>
<dbReference type="Pfam" id="PF00158">
    <property type="entry name" value="Sigma54_activat"/>
    <property type="match status" value="1"/>
</dbReference>
<dbReference type="CDD" id="cd00009">
    <property type="entry name" value="AAA"/>
    <property type="match status" value="1"/>
</dbReference>
<protein>
    <submittedName>
        <fullName evidence="7">Sigma-54-dependent Fis family transcriptional regulator</fullName>
    </submittedName>
</protein>
<dbReference type="PANTHER" id="PTHR32071">
    <property type="entry name" value="TRANSCRIPTIONAL REGULATORY PROTEIN"/>
    <property type="match status" value="1"/>
</dbReference>
<dbReference type="SMART" id="SM00382">
    <property type="entry name" value="AAA"/>
    <property type="match status" value="1"/>
</dbReference>
<dbReference type="Gene3D" id="1.10.8.60">
    <property type="match status" value="1"/>
</dbReference>
<comment type="caution">
    <text evidence="7">The sequence shown here is derived from an EMBL/GenBank/DDBJ whole genome shotgun (WGS) entry which is preliminary data.</text>
</comment>
<feature type="domain" description="Sigma-54 factor interaction" evidence="6">
    <location>
        <begin position="156"/>
        <end position="384"/>
    </location>
</feature>
<dbReference type="InterPro" id="IPR009057">
    <property type="entry name" value="Homeodomain-like_sf"/>
</dbReference>
<reference evidence="7" key="1">
    <citation type="journal article" date="2020" name="mSystems">
        <title>Genome- and Community-Level Interaction Insights into Carbon Utilization and Element Cycling Functions of Hydrothermarchaeota in Hydrothermal Sediment.</title>
        <authorList>
            <person name="Zhou Z."/>
            <person name="Liu Y."/>
            <person name="Xu W."/>
            <person name="Pan J."/>
            <person name="Luo Z.H."/>
            <person name="Li M."/>
        </authorList>
    </citation>
    <scope>NUCLEOTIDE SEQUENCE [LARGE SCALE GENOMIC DNA]</scope>
    <source>
        <strain evidence="7">HyVt-443</strain>
    </source>
</reference>
<dbReference type="Proteomes" id="UP000886251">
    <property type="component" value="Unassembled WGS sequence"/>
</dbReference>
<sequence length="494" mass="55094">MDEKAAKSDQLATGCIYLADRDQERIDYLRNIFHFIDYSMIVVDSPKELGKALEAAEAGCFTTVVLGPEWKETELKAFGEAVAEASPRPALIRLAGEDDGETAGATTTGLQILDTLTLPTRYDTLLGILDKSQIFQEQQRAAGKKGKRPLELFRSLSGNSRATRRINRMIEQVADTEATVLILGESGTGKEVVARKLHYNSSRRSQPFVPINCGAIPPDLLESELFGHEKGAFTGAITARQGRFEMAEGGTLFLDEIGDMSMPMQVKLLRVLQERSFERVGSNKTIQCNVRIIAATHRNLEQLIEEDRFREDLYYRLNVFPIDMPPLRERAEDIPVLVNDLISRIETEKRGSVRLTPAAVMALTQYRWPGNVRELANLIERLAILYPYGVVDVKDLPEKFRVGINIVEQVGDLPVVNGTGEDPETVVAVPRLPTDGIDLKAHLNNLEMNLIRQALDESDGVVAHAAKRLSMRRTTLVEKLRKYGLQRNQEASGI</sequence>
<proteinExistence type="predicted"/>
<gene>
    <name evidence="7" type="ORF">ENI96_07365</name>
</gene>
<dbReference type="EMBL" id="DRKP01000082">
    <property type="protein sequence ID" value="HEB96233.1"/>
    <property type="molecule type" value="Genomic_DNA"/>
</dbReference>
<organism evidence="7">
    <name type="scientific">Sedimenticola thiotaurini</name>
    <dbReference type="NCBI Taxonomy" id="1543721"/>
    <lineage>
        <taxon>Bacteria</taxon>
        <taxon>Pseudomonadati</taxon>
        <taxon>Pseudomonadota</taxon>
        <taxon>Gammaproteobacteria</taxon>
        <taxon>Chromatiales</taxon>
        <taxon>Sedimenticolaceae</taxon>
        <taxon>Sedimenticola</taxon>
    </lineage>
</organism>
<dbReference type="PRINTS" id="PR01590">
    <property type="entry name" value="HTHFIS"/>
</dbReference>
<keyword evidence="4" id="KW-0238">DNA-binding</keyword>
<evidence type="ECO:0000259" key="6">
    <source>
        <dbReference type="PROSITE" id="PS50045"/>
    </source>
</evidence>
<evidence type="ECO:0000256" key="1">
    <source>
        <dbReference type="ARBA" id="ARBA00022741"/>
    </source>
</evidence>
<dbReference type="GO" id="GO:0006355">
    <property type="term" value="P:regulation of DNA-templated transcription"/>
    <property type="evidence" value="ECO:0007669"/>
    <property type="project" value="InterPro"/>
</dbReference>
<evidence type="ECO:0000313" key="7">
    <source>
        <dbReference type="EMBL" id="HEB96233.1"/>
    </source>
</evidence>
<dbReference type="GO" id="GO:0043565">
    <property type="term" value="F:sequence-specific DNA binding"/>
    <property type="evidence" value="ECO:0007669"/>
    <property type="project" value="InterPro"/>
</dbReference>
<name>A0A831RKB8_9GAMM</name>
<dbReference type="InterPro" id="IPR002197">
    <property type="entry name" value="HTH_Fis"/>
</dbReference>
<dbReference type="Gene3D" id="1.10.10.60">
    <property type="entry name" value="Homeodomain-like"/>
    <property type="match status" value="1"/>
</dbReference>
<dbReference type="InterPro" id="IPR025943">
    <property type="entry name" value="Sigma_54_int_dom_ATP-bd_2"/>
</dbReference>
<dbReference type="InterPro" id="IPR027417">
    <property type="entry name" value="P-loop_NTPase"/>
</dbReference>
<dbReference type="InterPro" id="IPR003593">
    <property type="entry name" value="AAA+_ATPase"/>
</dbReference>
<keyword evidence="2" id="KW-0067">ATP-binding</keyword>
<dbReference type="PROSITE" id="PS00688">
    <property type="entry name" value="SIGMA54_INTERACT_3"/>
    <property type="match status" value="1"/>
</dbReference>
<dbReference type="SUPFAM" id="SSF46689">
    <property type="entry name" value="Homeodomain-like"/>
    <property type="match status" value="1"/>
</dbReference>